<sequence>MDPFPFISKLSALPNSFILMSIGSNSLQKLANIFSITRTQIKPYAIPITMLDWQRMFFGSSKKWNSSVATMERLAGSKTKGIGIYITKEGQTFKIGQNIINFKALAKSEAFPKKYLLRRVGMQGPYPIFAFVRNPVFVFGLTKTVSDEYLKAISRMLRDRRELLTLNLLTDYLVDKVYLKPDGSIRVKATKVIKANTLG</sequence>
<accession>A0A3G4ZQ98</accession>
<name>A0A3G4ZQ98_9VIRU</name>
<proteinExistence type="predicted"/>
<reference evidence="1" key="1">
    <citation type="submission" date="2018-10" db="EMBL/GenBank/DDBJ databases">
        <title>Hidden diversity of soil giant viruses.</title>
        <authorList>
            <person name="Schulz F."/>
            <person name="Alteio L."/>
            <person name="Goudeau D."/>
            <person name="Ryan E.M."/>
            <person name="Malmstrom R.R."/>
            <person name="Blanchard J."/>
            <person name="Woyke T."/>
        </authorList>
    </citation>
    <scope>NUCLEOTIDE SEQUENCE</scope>
    <source>
        <strain evidence="1">BAV1</strain>
    </source>
</reference>
<evidence type="ECO:0000313" key="1">
    <source>
        <dbReference type="EMBL" id="AYV77066.1"/>
    </source>
</evidence>
<gene>
    <name evidence="1" type="ORF">Barrevirus10_12</name>
</gene>
<organism evidence="1">
    <name type="scientific">Barrevirus sp</name>
    <dbReference type="NCBI Taxonomy" id="2487763"/>
    <lineage>
        <taxon>Viruses</taxon>
        <taxon>Varidnaviria</taxon>
        <taxon>Bamfordvirae</taxon>
        <taxon>Nucleocytoviricota</taxon>
        <taxon>Megaviricetes</taxon>
        <taxon>Imitervirales</taxon>
        <taxon>Mimiviridae</taxon>
        <taxon>Klosneuvirinae</taxon>
    </lineage>
</organism>
<protein>
    <submittedName>
        <fullName evidence="1">Uncharacterized protein</fullName>
    </submittedName>
</protein>
<dbReference type="EMBL" id="MK072007">
    <property type="protein sequence ID" value="AYV77066.1"/>
    <property type="molecule type" value="Genomic_DNA"/>
</dbReference>